<dbReference type="Gene3D" id="3.40.630.30">
    <property type="match status" value="1"/>
</dbReference>
<evidence type="ECO:0000256" key="1">
    <source>
        <dbReference type="SAM" id="MobiDB-lite"/>
    </source>
</evidence>
<dbReference type="AlphaFoldDB" id="A0AAN9UQH2"/>
<protein>
    <recommendedName>
        <fullName evidence="2">N-acetyltransferase domain-containing protein</fullName>
    </recommendedName>
</protein>
<dbReference type="Pfam" id="PF13508">
    <property type="entry name" value="Acetyltransf_7"/>
    <property type="match status" value="1"/>
</dbReference>
<dbReference type="InterPro" id="IPR000182">
    <property type="entry name" value="GNAT_dom"/>
</dbReference>
<comment type="caution">
    <text evidence="3">The sequence shown here is derived from an EMBL/GenBank/DDBJ whole genome shotgun (WGS) entry which is preliminary data.</text>
</comment>
<dbReference type="PROSITE" id="PS51186">
    <property type="entry name" value="GNAT"/>
    <property type="match status" value="1"/>
</dbReference>
<proteinExistence type="predicted"/>
<organism evidence="3 4">
    <name type="scientific">Diatrype stigma</name>
    <dbReference type="NCBI Taxonomy" id="117547"/>
    <lineage>
        <taxon>Eukaryota</taxon>
        <taxon>Fungi</taxon>
        <taxon>Dikarya</taxon>
        <taxon>Ascomycota</taxon>
        <taxon>Pezizomycotina</taxon>
        <taxon>Sordariomycetes</taxon>
        <taxon>Xylariomycetidae</taxon>
        <taxon>Xylariales</taxon>
        <taxon>Diatrypaceae</taxon>
        <taxon>Diatrype</taxon>
    </lineage>
</organism>
<feature type="region of interest" description="Disordered" evidence="1">
    <location>
        <begin position="107"/>
        <end position="148"/>
    </location>
</feature>
<dbReference type="EMBL" id="JAKJXP020000094">
    <property type="protein sequence ID" value="KAK7747083.1"/>
    <property type="molecule type" value="Genomic_DNA"/>
</dbReference>
<feature type="region of interest" description="Disordered" evidence="1">
    <location>
        <begin position="176"/>
        <end position="197"/>
    </location>
</feature>
<sequence length="296" mass="32166">MAFIRPYRESDFEACANICIATLPPSLASGLAKEEVARLSPYLWTHPYTHLSPGTCHVLDDGAGNAVGYCIGCPDVHAFVAGYGGYVSAVLAPRVQRPAQLETREPFWISSSSPSSSSPPPPPNTNTIPQEQEGGLLDGGDDGKKKRKKMMMANPTAMAQLAYRADWMIFDDDGEYEDKDGDDHGDGETAKGRSKKKMSKAELARRWRATMHIDILPGWQGQGWGRRLIEAFAASVRASGADYGEGEHIGVAGDNRKVLGFYRQLGFRVVQDEGEGGDEDGDGEDAITLVKDIERS</sequence>
<evidence type="ECO:0000313" key="4">
    <source>
        <dbReference type="Proteomes" id="UP001320420"/>
    </source>
</evidence>
<feature type="compositionally biased region" description="Acidic residues" evidence="1">
    <location>
        <begin position="272"/>
        <end position="285"/>
    </location>
</feature>
<dbReference type="Proteomes" id="UP001320420">
    <property type="component" value="Unassembled WGS sequence"/>
</dbReference>
<evidence type="ECO:0000313" key="3">
    <source>
        <dbReference type="EMBL" id="KAK7747083.1"/>
    </source>
</evidence>
<feature type="compositionally biased region" description="Basic and acidic residues" evidence="1">
    <location>
        <begin position="181"/>
        <end position="191"/>
    </location>
</feature>
<accession>A0AAN9UQH2</accession>
<evidence type="ECO:0000259" key="2">
    <source>
        <dbReference type="PROSITE" id="PS51186"/>
    </source>
</evidence>
<name>A0AAN9UQH2_9PEZI</name>
<feature type="region of interest" description="Disordered" evidence="1">
    <location>
        <begin position="272"/>
        <end position="296"/>
    </location>
</feature>
<gene>
    <name evidence="3" type="ORF">SLS62_009239</name>
</gene>
<dbReference type="InterPro" id="IPR016181">
    <property type="entry name" value="Acyl_CoA_acyltransferase"/>
</dbReference>
<keyword evidence="4" id="KW-1185">Reference proteome</keyword>
<feature type="domain" description="N-acetyltransferase" evidence="2">
    <location>
        <begin position="150"/>
        <end position="294"/>
    </location>
</feature>
<reference evidence="3 4" key="1">
    <citation type="submission" date="2024-02" db="EMBL/GenBank/DDBJ databases">
        <title>De novo assembly and annotation of 12 fungi associated with fruit tree decline syndrome in Ontario, Canada.</title>
        <authorList>
            <person name="Sulman M."/>
            <person name="Ellouze W."/>
            <person name="Ilyukhin E."/>
        </authorList>
    </citation>
    <scope>NUCLEOTIDE SEQUENCE [LARGE SCALE GENOMIC DNA]</scope>
    <source>
        <strain evidence="3 4">M11/M66-122</strain>
    </source>
</reference>
<dbReference type="SUPFAM" id="SSF55729">
    <property type="entry name" value="Acyl-CoA N-acyltransferases (Nat)"/>
    <property type="match status" value="1"/>
</dbReference>
<dbReference type="GO" id="GO:0016747">
    <property type="term" value="F:acyltransferase activity, transferring groups other than amino-acyl groups"/>
    <property type="evidence" value="ECO:0007669"/>
    <property type="project" value="InterPro"/>
</dbReference>